<gene>
    <name evidence="1" type="ORF">O181_048441</name>
</gene>
<comment type="caution">
    <text evidence="1">The sequence shown here is derived from an EMBL/GenBank/DDBJ whole genome shotgun (WGS) entry which is preliminary data.</text>
</comment>
<proteinExistence type="predicted"/>
<evidence type="ECO:0000313" key="2">
    <source>
        <dbReference type="Proteomes" id="UP000765509"/>
    </source>
</evidence>
<name>A0A9Q3DQR3_9BASI</name>
<sequence>MMTKSLIETKDISNIPLLDGTKYSHWHMHLKIHLRSRDLIDVCEEPPPEDGSTTAVNKWSKANYKVINLIRSRLTERVFLEVVNAITIEKANLLWGKTEDQYTSKRAVNRGRVWMDWQRTFYNGNLQNYFDTCRKFMMELDAVFITVPAELLSYSLLGKLAGDENIHQFVKNLTLNEDIMENPEKILTRLQELAHLVISEKKIQITSPTALVSNVEEPHKIVYYCVKGKHNPKCTTHK</sequence>
<dbReference type="EMBL" id="AVOT02020501">
    <property type="protein sequence ID" value="MBW0508726.1"/>
    <property type="molecule type" value="Genomic_DNA"/>
</dbReference>
<evidence type="ECO:0000313" key="1">
    <source>
        <dbReference type="EMBL" id="MBW0508726.1"/>
    </source>
</evidence>
<dbReference type="AlphaFoldDB" id="A0A9Q3DQR3"/>
<keyword evidence="2" id="KW-1185">Reference proteome</keyword>
<reference evidence="1" key="1">
    <citation type="submission" date="2021-03" db="EMBL/GenBank/DDBJ databases">
        <title>Draft genome sequence of rust myrtle Austropuccinia psidii MF-1, a brazilian biotype.</title>
        <authorList>
            <person name="Quecine M.C."/>
            <person name="Pachon D.M.R."/>
            <person name="Bonatelli M.L."/>
            <person name="Correr F.H."/>
            <person name="Franceschini L.M."/>
            <person name="Leite T.F."/>
            <person name="Margarido G.R.A."/>
            <person name="Almeida C.A."/>
            <person name="Ferrarezi J.A."/>
            <person name="Labate C.A."/>
        </authorList>
    </citation>
    <scope>NUCLEOTIDE SEQUENCE</scope>
    <source>
        <strain evidence="1">MF-1</strain>
    </source>
</reference>
<evidence type="ECO:0008006" key="3">
    <source>
        <dbReference type="Google" id="ProtNLM"/>
    </source>
</evidence>
<accession>A0A9Q3DQR3</accession>
<protein>
    <recommendedName>
        <fullName evidence="3">DUF4219 domain-containing protein</fullName>
    </recommendedName>
</protein>
<organism evidence="1 2">
    <name type="scientific">Austropuccinia psidii MF-1</name>
    <dbReference type="NCBI Taxonomy" id="1389203"/>
    <lineage>
        <taxon>Eukaryota</taxon>
        <taxon>Fungi</taxon>
        <taxon>Dikarya</taxon>
        <taxon>Basidiomycota</taxon>
        <taxon>Pucciniomycotina</taxon>
        <taxon>Pucciniomycetes</taxon>
        <taxon>Pucciniales</taxon>
        <taxon>Sphaerophragmiaceae</taxon>
        <taxon>Austropuccinia</taxon>
    </lineage>
</organism>
<dbReference type="Proteomes" id="UP000765509">
    <property type="component" value="Unassembled WGS sequence"/>
</dbReference>